<dbReference type="EMBL" id="LBUT01000022">
    <property type="protein sequence ID" value="KKQ68541.1"/>
    <property type="molecule type" value="Genomic_DNA"/>
</dbReference>
<proteinExistence type="predicted"/>
<organism evidence="2 3">
    <name type="scientific">Candidatus Shapirobacteria bacterium GW2011_GWE2_38_30</name>
    <dbReference type="NCBI Taxonomy" id="1618490"/>
    <lineage>
        <taxon>Bacteria</taxon>
        <taxon>Candidatus Shapironibacteriota</taxon>
    </lineage>
</organism>
<reference evidence="2 3" key="1">
    <citation type="journal article" date="2015" name="Nature">
        <title>rRNA introns, odd ribosomes, and small enigmatic genomes across a large radiation of phyla.</title>
        <authorList>
            <person name="Brown C.T."/>
            <person name="Hug L.A."/>
            <person name="Thomas B.C."/>
            <person name="Sharon I."/>
            <person name="Castelle C.J."/>
            <person name="Singh A."/>
            <person name="Wilkins M.J."/>
            <person name="Williams K.H."/>
            <person name="Banfield J.F."/>
        </authorList>
    </citation>
    <scope>NUCLEOTIDE SEQUENCE [LARGE SCALE GENOMIC DNA]</scope>
</reference>
<dbReference type="STRING" id="1618490.US90_C0022G0004"/>
<gene>
    <name evidence="2" type="ORF">US90_C0022G0004</name>
</gene>
<evidence type="ECO:0000313" key="3">
    <source>
        <dbReference type="Proteomes" id="UP000034406"/>
    </source>
</evidence>
<dbReference type="Proteomes" id="UP000034406">
    <property type="component" value="Unassembled WGS sequence"/>
</dbReference>
<dbReference type="AlphaFoldDB" id="A0A0G0MUC8"/>
<name>A0A0G0MUC8_9BACT</name>
<sequence length="159" mass="16970">MKKLLFFTLFLSIIFPKGILASGFNLQKIGNLDVTGKISSHWWYSGNDSTMQGESEPGSEVTVDIDGIVNTVTTDKSGTWTYSSDLTVGDHLINLSSGGSEIAFTLTLGNENVDWDAVESGSGEVLPAAGNPLLTVILLGVGVVLILGGRKLYLIDNKY</sequence>
<evidence type="ECO:0000313" key="2">
    <source>
        <dbReference type="EMBL" id="KKQ68541.1"/>
    </source>
</evidence>
<dbReference type="InterPro" id="IPR013783">
    <property type="entry name" value="Ig-like_fold"/>
</dbReference>
<accession>A0A0G0MUC8</accession>
<keyword evidence="1" id="KW-1133">Transmembrane helix</keyword>
<dbReference type="Gene3D" id="2.60.40.10">
    <property type="entry name" value="Immunoglobulins"/>
    <property type="match status" value="1"/>
</dbReference>
<feature type="transmembrane region" description="Helical" evidence="1">
    <location>
        <begin position="133"/>
        <end position="153"/>
    </location>
</feature>
<protein>
    <recommendedName>
        <fullName evidence="4">Bacterial Ig-like domain-containing protein</fullName>
    </recommendedName>
</protein>
<evidence type="ECO:0000256" key="1">
    <source>
        <dbReference type="SAM" id="Phobius"/>
    </source>
</evidence>
<keyword evidence="1" id="KW-0812">Transmembrane</keyword>
<evidence type="ECO:0008006" key="4">
    <source>
        <dbReference type="Google" id="ProtNLM"/>
    </source>
</evidence>
<dbReference type="PATRIC" id="fig|1618490.4.peg.794"/>
<comment type="caution">
    <text evidence="2">The sequence shown here is derived from an EMBL/GenBank/DDBJ whole genome shotgun (WGS) entry which is preliminary data.</text>
</comment>
<keyword evidence="1" id="KW-0472">Membrane</keyword>